<evidence type="ECO:0000256" key="1">
    <source>
        <dbReference type="SAM" id="MobiDB-lite"/>
    </source>
</evidence>
<sequence>MPNEALLNFVVPGLAGDRGKTGGGAAGTPTKGTSAEGAGKGKWADVQRFRHLADWRDPYNDHENHSCKLGFSSRSSIMFASWLLLLERICGQTRP</sequence>
<protein>
    <submittedName>
        <fullName evidence="2">Uncharacterized protein</fullName>
    </submittedName>
</protein>
<gene>
    <name evidence="2" type="ORF">L202_07194</name>
</gene>
<proteinExistence type="predicted"/>
<keyword evidence="3" id="KW-1185">Reference proteome</keyword>
<reference evidence="2 3" key="1">
    <citation type="submission" date="2016-06" db="EMBL/GenBank/DDBJ databases">
        <title>Evolution of pathogenesis and genome organization in the Tremellales.</title>
        <authorList>
            <person name="Cuomo C."/>
            <person name="Litvintseva A."/>
            <person name="Heitman J."/>
            <person name="Chen Y."/>
            <person name="Sun S."/>
            <person name="Springer D."/>
            <person name="Dromer F."/>
            <person name="Young S."/>
            <person name="Zeng Q."/>
            <person name="Chapman S."/>
            <person name="Gujja S."/>
            <person name="Saif S."/>
            <person name="Birren B."/>
        </authorList>
    </citation>
    <scope>NUCLEOTIDE SEQUENCE [LARGE SCALE GENOMIC DNA]</scope>
    <source>
        <strain evidence="2 3">CBS 6039</strain>
    </source>
</reference>
<comment type="caution">
    <text evidence="2">The sequence shown here is derived from an EMBL/GenBank/DDBJ whole genome shotgun (WGS) entry which is preliminary data.</text>
</comment>
<accession>A0A1E3HEX8</accession>
<dbReference type="AlphaFoldDB" id="A0A1E3HEX8"/>
<dbReference type="EMBL" id="AWGJ01000011">
    <property type="protein sequence ID" value="ODN74892.1"/>
    <property type="molecule type" value="Genomic_DNA"/>
</dbReference>
<dbReference type="RefSeq" id="XP_018990673.1">
    <property type="nucleotide sequence ID" value="XM_019141866.1"/>
</dbReference>
<name>A0A1E3HEX8_9TREE</name>
<dbReference type="GeneID" id="30158503"/>
<evidence type="ECO:0000313" key="2">
    <source>
        <dbReference type="EMBL" id="ODN74892.1"/>
    </source>
</evidence>
<feature type="region of interest" description="Disordered" evidence="1">
    <location>
        <begin position="13"/>
        <end position="40"/>
    </location>
</feature>
<evidence type="ECO:0000313" key="3">
    <source>
        <dbReference type="Proteomes" id="UP000094065"/>
    </source>
</evidence>
<organism evidence="2 3">
    <name type="scientific">Cryptococcus amylolentus CBS 6039</name>
    <dbReference type="NCBI Taxonomy" id="1295533"/>
    <lineage>
        <taxon>Eukaryota</taxon>
        <taxon>Fungi</taxon>
        <taxon>Dikarya</taxon>
        <taxon>Basidiomycota</taxon>
        <taxon>Agaricomycotina</taxon>
        <taxon>Tremellomycetes</taxon>
        <taxon>Tremellales</taxon>
        <taxon>Cryptococcaceae</taxon>
        <taxon>Cryptococcus</taxon>
    </lineage>
</organism>
<dbReference type="Proteomes" id="UP000094065">
    <property type="component" value="Unassembled WGS sequence"/>
</dbReference>